<keyword evidence="1" id="KW-0732">Signal</keyword>
<reference evidence="2 3" key="1">
    <citation type="journal article" date="2005" name="Nucleic Acids Res.">
        <title>Genomic blueprint of Hahella chejuensis, a marine microbe producing an algicidal agent.</title>
        <authorList>
            <person name="Jeong H."/>
            <person name="Yim J.H."/>
            <person name="Lee C."/>
            <person name="Choi S.-H."/>
            <person name="Park Y.K."/>
            <person name="Yoon S.H."/>
            <person name="Hur C.-G."/>
            <person name="Kang H.-Y."/>
            <person name="Kim D."/>
            <person name="Lee H.H."/>
            <person name="Park K.H."/>
            <person name="Park S.-H."/>
            <person name="Park H.-S."/>
            <person name="Lee H.K."/>
            <person name="Oh T.K."/>
            <person name="Kim J.F."/>
        </authorList>
    </citation>
    <scope>NUCLEOTIDE SEQUENCE [LARGE SCALE GENOMIC DNA]</scope>
    <source>
        <strain evidence="2 3">KCTC 2396</strain>
    </source>
</reference>
<dbReference type="HOGENOM" id="CLU_1537957_0_0_6"/>
<gene>
    <name evidence="2" type="ordered locus">HCH_05633</name>
</gene>
<dbReference type="RefSeq" id="WP_011399353.1">
    <property type="nucleotide sequence ID" value="NC_007645.1"/>
</dbReference>
<protein>
    <submittedName>
        <fullName evidence="2">Uncharacterized protein</fullName>
    </submittedName>
</protein>
<dbReference type="KEGG" id="hch:HCH_05633"/>
<name>Q2SAN3_HAHCH</name>
<evidence type="ECO:0000313" key="3">
    <source>
        <dbReference type="Proteomes" id="UP000000238"/>
    </source>
</evidence>
<sequence>MKKLINTLGVGLLCSLSMQAMAGEGHAKTYIGFTNATSETLHFELSSSGVVVDEVTLLPGTGYKSKEADSFLSYPGQSSASKRVEFASFVKKGKKENHHVDLVVRNDEGRIIGIYQQDLQFIRDKESAFESTNRYAECHLKNETLEFFKDHFEGWNVFSDYRQSIDCVLYLKFY</sequence>
<dbReference type="OrthoDB" id="9781342at2"/>
<dbReference type="AlphaFoldDB" id="Q2SAN3"/>
<feature type="signal peptide" evidence="1">
    <location>
        <begin position="1"/>
        <end position="22"/>
    </location>
</feature>
<organism evidence="2 3">
    <name type="scientific">Hahella chejuensis (strain KCTC 2396)</name>
    <dbReference type="NCBI Taxonomy" id="349521"/>
    <lineage>
        <taxon>Bacteria</taxon>
        <taxon>Pseudomonadati</taxon>
        <taxon>Pseudomonadota</taxon>
        <taxon>Gammaproteobacteria</taxon>
        <taxon>Oceanospirillales</taxon>
        <taxon>Hahellaceae</taxon>
        <taxon>Hahella</taxon>
    </lineage>
</organism>
<feature type="chain" id="PRO_5004215520" evidence="1">
    <location>
        <begin position="23"/>
        <end position="174"/>
    </location>
</feature>
<proteinExistence type="predicted"/>
<keyword evidence="3" id="KW-1185">Reference proteome</keyword>
<evidence type="ECO:0000256" key="1">
    <source>
        <dbReference type="SAM" id="SignalP"/>
    </source>
</evidence>
<dbReference type="EMBL" id="CP000155">
    <property type="protein sequence ID" value="ABC32291.1"/>
    <property type="molecule type" value="Genomic_DNA"/>
</dbReference>
<accession>Q2SAN3</accession>
<evidence type="ECO:0000313" key="2">
    <source>
        <dbReference type="EMBL" id="ABC32291.1"/>
    </source>
</evidence>
<dbReference type="Proteomes" id="UP000000238">
    <property type="component" value="Chromosome"/>
</dbReference>